<organism evidence="10 11">
    <name type="scientific">Sphingomonas ginkgonis</name>
    <dbReference type="NCBI Taxonomy" id="2315330"/>
    <lineage>
        <taxon>Bacteria</taxon>
        <taxon>Pseudomonadati</taxon>
        <taxon>Pseudomonadota</taxon>
        <taxon>Alphaproteobacteria</taxon>
        <taxon>Sphingomonadales</taxon>
        <taxon>Sphingomonadaceae</taxon>
        <taxon>Sphingomonas</taxon>
    </lineage>
</organism>
<dbReference type="SUPFAM" id="SSF52172">
    <property type="entry name" value="CheY-like"/>
    <property type="match status" value="1"/>
</dbReference>
<dbReference type="RefSeq" id="WP_126718068.1">
    <property type="nucleotide sequence ID" value="NZ_RWJF01000001.1"/>
</dbReference>
<dbReference type="InterPro" id="IPR001789">
    <property type="entry name" value="Sig_transdc_resp-reg_receiver"/>
</dbReference>
<dbReference type="SUPFAM" id="SSF55785">
    <property type="entry name" value="PYP-like sensor domain (PAS domain)"/>
    <property type="match status" value="1"/>
</dbReference>
<dbReference type="GO" id="GO:0000155">
    <property type="term" value="F:phosphorelay sensor kinase activity"/>
    <property type="evidence" value="ECO:0007669"/>
    <property type="project" value="InterPro"/>
</dbReference>
<evidence type="ECO:0000256" key="5">
    <source>
        <dbReference type="SAM" id="Coils"/>
    </source>
</evidence>
<dbReference type="SUPFAM" id="SSF47384">
    <property type="entry name" value="Homodimeric domain of signal transducing histidine kinase"/>
    <property type="match status" value="1"/>
</dbReference>
<dbReference type="NCBIfam" id="TIGR00229">
    <property type="entry name" value="sensory_box"/>
    <property type="match status" value="1"/>
</dbReference>
<feature type="domain" description="Response regulatory" evidence="7">
    <location>
        <begin position="396"/>
        <end position="509"/>
    </location>
</feature>
<dbReference type="InterPro" id="IPR005467">
    <property type="entry name" value="His_kinase_dom"/>
</dbReference>
<dbReference type="InterPro" id="IPR013656">
    <property type="entry name" value="PAS_4"/>
</dbReference>
<name>A0A3R9YLH9_9SPHN</name>
<gene>
    <name evidence="10" type="ORF">HMF7854_04895</name>
</gene>
<accession>A0A3R9YLH9</accession>
<evidence type="ECO:0000256" key="3">
    <source>
        <dbReference type="ARBA" id="ARBA00022553"/>
    </source>
</evidence>
<evidence type="ECO:0000256" key="1">
    <source>
        <dbReference type="ARBA" id="ARBA00000085"/>
    </source>
</evidence>
<dbReference type="CDD" id="cd00130">
    <property type="entry name" value="PAS"/>
    <property type="match status" value="1"/>
</dbReference>
<keyword evidence="11" id="KW-1185">Reference proteome</keyword>
<dbReference type="SMART" id="SM00086">
    <property type="entry name" value="PAC"/>
    <property type="match status" value="1"/>
</dbReference>
<dbReference type="InterPro" id="IPR003594">
    <property type="entry name" value="HATPase_dom"/>
</dbReference>
<dbReference type="Gene3D" id="3.30.450.20">
    <property type="entry name" value="PAS domain"/>
    <property type="match status" value="1"/>
</dbReference>
<evidence type="ECO:0000256" key="4">
    <source>
        <dbReference type="PROSITE-ProRule" id="PRU00169"/>
    </source>
</evidence>
<dbReference type="InterPro" id="IPR004358">
    <property type="entry name" value="Sig_transdc_His_kin-like_C"/>
</dbReference>
<comment type="catalytic activity">
    <reaction evidence="1">
        <text>ATP + protein L-histidine = ADP + protein N-phospho-L-histidine.</text>
        <dbReference type="EC" id="2.7.13.3"/>
    </reaction>
</comment>
<dbReference type="PROSITE" id="PS50109">
    <property type="entry name" value="HIS_KIN"/>
    <property type="match status" value="1"/>
</dbReference>
<dbReference type="PROSITE" id="PS50110">
    <property type="entry name" value="RESPONSE_REGULATORY"/>
    <property type="match status" value="1"/>
</dbReference>
<dbReference type="SMART" id="SM00091">
    <property type="entry name" value="PAS"/>
    <property type="match status" value="1"/>
</dbReference>
<dbReference type="Gene3D" id="3.40.50.2300">
    <property type="match status" value="1"/>
</dbReference>
<dbReference type="PROSITE" id="PS50112">
    <property type="entry name" value="PAS"/>
    <property type="match status" value="1"/>
</dbReference>
<protein>
    <recommendedName>
        <fullName evidence="2">histidine kinase</fullName>
        <ecNumber evidence="2">2.7.13.3</ecNumber>
    </recommendedName>
</protein>
<dbReference type="PRINTS" id="PR00344">
    <property type="entry name" value="BCTRLSENSOR"/>
</dbReference>
<reference evidence="10 11" key="1">
    <citation type="submission" date="2018-12" db="EMBL/GenBank/DDBJ databases">
        <title>Sphingomonas sp. HMF7854 Genome sequencing and assembly.</title>
        <authorList>
            <person name="Cha I."/>
            <person name="Kang H."/>
            <person name="Kim H."/>
            <person name="Kang J."/>
            <person name="Joh K."/>
        </authorList>
    </citation>
    <scope>NUCLEOTIDE SEQUENCE [LARGE SCALE GENOMIC DNA]</scope>
    <source>
        <strain evidence="10 11">HMF7854</strain>
    </source>
</reference>
<dbReference type="InterPro" id="IPR036097">
    <property type="entry name" value="HisK_dim/P_sf"/>
</dbReference>
<dbReference type="Pfam" id="PF08448">
    <property type="entry name" value="PAS_4"/>
    <property type="match status" value="1"/>
</dbReference>
<dbReference type="SMART" id="SM00387">
    <property type="entry name" value="HATPase_c"/>
    <property type="match status" value="1"/>
</dbReference>
<evidence type="ECO:0000313" key="10">
    <source>
        <dbReference type="EMBL" id="RST30236.1"/>
    </source>
</evidence>
<dbReference type="CDD" id="cd00082">
    <property type="entry name" value="HisKA"/>
    <property type="match status" value="1"/>
</dbReference>
<feature type="coiled-coil region" evidence="5">
    <location>
        <begin position="127"/>
        <end position="154"/>
    </location>
</feature>
<dbReference type="InterPro" id="IPR000700">
    <property type="entry name" value="PAS-assoc_C"/>
</dbReference>
<sequence>MKTLLSSQSVLFRTAADSSPAMMWVSDASGEILFVNERFAGFYGVELADLLGDGWRPFLHEADRELFVGLFRDALERRVGLHQLVRVVARGEPRWLRVDANPVFAEDGEFKGLVGVNIDVTAQVLAEQQLEERVAERTRELEQANAALRQAQKMEAIGQLTGGIAHDFNNLLTVIRGSTDLLRRPDLPDAKRQRYVEAIAETADRAAKLTGQLLAFARRQTLKPEVFDAAERIHGVADMLRSVLGSRIRLELELDCGTCFVEADVAQFEAALVNLAVNARDAMDGEGRIAIRLSGGDAGEEPSLVAVSVADSGCGIPSDDLERIFEPFFTTKEVGRGTGLGLSQVYGFAKQSDGEISVTSAAGEGATFTLSLPRASSDRIDEEQGDAEPAPRAHGCVLIVEDNDDVRSFATQLLQDVGYETCVASNADEALGILEDASTPVQLVFSDVVMPGMNGVELGREVRRRWPELRVVLTSGYSNTLVEEGRVDFPLVLKPYSADQLLQSLEQASGR</sequence>
<dbReference type="Gene3D" id="3.30.565.10">
    <property type="entry name" value="Histidine kinase-like ATPase, C-terminal domain"/>
    <property type="match status" value="1"/>
</dbReference>
<evidence type="ECO:0000256" key="2">
    <source>
        <dbReference type="ARBA" id="ARBA00012438"/>
    </source>
</evidence>
<feature type="domain" description="Histidine kinase" evidence="6">
    <location>
        <begin position="163"/>
        <end position="376"/>
    </location>
</feature>
<comment type="caution">
    <text evidence="10">The sequence shown here is derived from an EMBL/GenBank/DDBJ whole genome shotgun (WGS) entry which is preliminary data.</text>
</comment>
<dbReference type="SMART" id="SM00388">
    <property type="entry name" value="HisKA"/>
    <property type="match status" value="1"/>
</dbReference>
<evidence type="ECO:0000259" key="7">
    <source>
        <dbReference type="PROSITE" id="PS50110"/>
    </source>
</evidence>
<keyword evidence="5" id="KW-0175">Coiled coil</keyword>
<dbReference type="Pfam" id="PF02518">
    <property type="entry name" value="HATPase_c"/>
    <property type="match status" value="1"/>
</dbReference>
<dbReference type="InterPro" id="IPR011006">
    <property type="entry name" value="CheY-like_superfamily"/>
</dbReference>
<dbReference type="OrthoDB" id="9796100at2"/>
<dbReference type="InterPro" id="IPR035965">
    <property type="entry name" value="PAS-like_dom_sf"/>
</dbReference>
<keyword evidence="3 4" id="KW-0597">Phosphoprotein</keyword>
<dbReference type="InterPro" id="IPR003661">
    <property type="entry name" value="HisK_dim/P_dom"/>
</dbReference>
<feature type="domain" description="PAS" evidence="8">
    <location>
        <begin position="8"/>
        <end position="78"/>
    </location>
</feature>
<dbReference type="Gene3D" id="1.10.287.130">
    <property type="match status" value="1"/>
</dbReference>
<feature type="modified residue" description="4-aspartylphosphate" evidence="4">
    <location>
        <position position="447"/>
    </location>
</feature>
<dbReference type="InterPro" id="IPR001610">
    <property type="entry name" value="PAC"/>
</dbReference>
<dbReference type="SUPFAM" id="SSF55874">
    <property type="entry name" value="ATPase domain of HSP90 chaperone/DNA topoisomerase II/histidine kinase"/>
    <property type="match status" value="1"/>
</dbReference>
<dbReference type="Proteomes" id="UP000274661">
    <property type="component" value="Unassembled WGS sequence"/>
</dbReference>
<dbReference type="InterPro" id="IPR036890">
    <property type="entry name" value="HATPase_C_sf"/>
</dbReference>
<proteinExistence type="predicted"/>
<dbReference type="PROSITE" id="PS50113">
    <property type="entry name" value="PAC"/>
    <property type="match status" value="1"/>
</dbReference>
<dbReference type="AlphaFoldDB" id="A0A3R9YLH9"/>
<evidence type="ECO:0000313" key="11">
    <source>
        <dbReference type="Proteomes" id="UP000274661"/>
    </source>
</evidence>
<dbReference type="Pfam" id="PF00072">
    <property type="entry name" value="Response_reg"/>
    <property type="match status" value="1"/>
</dbReference>
<evidence type="ECO:0000259" key="9">
    <source>
        <dbReference type="PROSITE" id="PS50113"/>
    </source>
</evidence>
<feature type="domain" description="PAC" evidence="9">
    <location>
        <begin position="78"/>
        <end position="132"/>
    </location>
</feature>
<dbReference type="PANTHER" id="PTHR43065">
    <property type="entry name" value="SENSOR HISTIDINE KINASE"/>
    <property type="match status" value="1"/>
</dbReference>
<dbReference type="EC" id="2.7.13.3" evidence="2"/>
<dbReference type="Pfam" id="PF00512">
    <property type="entry name" value="HisKA"/>
    <property type="match status" value="1"/>
</dbReference>
<evidence type="ECO:0000259" key="8">
    <source>
        <dbReference type="PROSITE" id="PS50112"/>
    </source>
</evidence>
<dbReference type="SMART" id="SM00448">
    <property type="entry name" value="REC"/>
    <property type="match status" value="1"/>
</dbReference>
<evidence type="ECO:0000259" key="6">
    <source>
        <dbReference type="PROSITE" id="PS50109"/>
    </source>
</evidence>
<dbReference type="PANTHER" id="PTHR43065:SF49">
    <property type="entry name" value="HISTIDINE KINASE"/>
    <property type="match status" value="1"/>
</dbReference>
<dbReference type="EMBL" id="RWJF01000001">
    <property type="protein sequence ID" value="RST30236.1"/>
    <property type="molecule type" value="Genomic_DNA"/>
</dbReference>
<dbReference type="InterPro" id="IPR000014">
    <property type="entry name" value="PAS"/>
</dbReference>